<protein>
    <submittedName>
        <fullName evidence="1">Uncharacterized protein</fullName>
    </submittedName>
</protein>
<name>A0AAN9XRV6_PSOTE</name>
<dbReference type="AlphaFoldDB" id="A0AAN9XRV6"/>
<evidence type="ECO:0000313" key="1">
    <source>
        <dbReference type="EMBL" id="KAK7405775.1"/>
    </source>
</evidence>
<comment type="caution">
    <text evidence="1">The sequence shown here is derived from an EMBL/GenBank/DDBJ whole genome shotgun (WGS) entry which is preliminary data.</text>
</comment>
<evidence type="ECO:0000313" key="2">
    <source>
        <dbReference type="Proteomes" id="UP001386955"/>
    </source>
</evidence>
<keyword evidence="2" id="KW-1185">Reference proteome</keyword>
<reference evidence="1 2" key="1">
    <citation type="submission" date="2024-01" db="EMBL/GenBank/DDBJ databases">
        <title>The genomes of 5 underutilized Papilionoideae crops provide insights into root nodulation and disease resistanc.</title>
        <authorList>
            <person name="Jiang F."/>
        </authorList>
    </citation>
    <scope>NUCLEOTIDE SEQUENCE [LARGE SCALE GENOMIC DNA]</scope>
    <source>
        <strain evidence="1">DUOXIRENSHENG_FW03</strain>
        <tissue evidence="1">Leaves</tissue>
    </source>
</reference>
<gene>
    <name evidence="1" type="ORF">VNO78_07384</name>
</gene>
<dbReference type="Proteomes" id="UP001386955">
    <property type="component" value="Unassembled WGS sequence"/>
</dbReference>
<dbReference type="EMBL" id="JAYMYS010000002">
    <property type="protein sequence ID" value="KAK7405775.1"/>
    <property type="molecule type" value="Genomic_DNA"/>
</dbReference>
<sequence>MKRSWCFLFCKMVIPGRLRREGWALDMLSMQPKNQQKNFGESHPASFCATKLPAYVPFRQLFIVTG</sequence>
<proteinExistence type="predicted"/>
<organism evidence="1 2">
    <name type="scientific">Psophocarpus tetragonolobus</name>
    <name type="common">Winged bean</name>
    <name type="synonym">Dolichos tetragonolobus</name>
    <dbReference type="NCBI Taxonomy" id="3891"/>
    <lineage>
        <taxon>Eukaryota</taxon>
        <taxon>Viridiplantae</taxon>
        <taxon>Streptophyta</taxon>
        <taxon>Embryophyta</taxon>
        <taxon>Tracheophyta</taxon>
        <taxon>Spermatophyta</taxon>
        <taxon>Magnoliopsida</taxon>
        <taxon>eudicotyledons</taxon>
        <taxon>Gunneridae</taxon>
        <taxon>Pentapetalae</taxon>
        <taxon>rosids</taxon>
        <taxon>fabids</taxon>
        <taxon>Fabales</taxon>
        <taxon>Fabaceae</taxon>
        <taxon>Papilionoideae</taxon>
        <taxon>50 kb inversion clade</taxon>
        <taxon>NPAAA clade</taxon>
        <taxon>indigoferoid/millettioid clade</taxon>
        <taxon>Phaseoleae</taxon>
        <taxon>Psophocarpus</taxon>
    </lineage>
</organism>
<accession>A0AAN9XRV6</accession>